<keyword evidence="1" id="KW-0812">Transmembrane</keyword>
<proteinExistence type="predicted"/>
<dbReference type="Pfam" id="PF20136">
    <property type="entry name" value="DUF6526"/>
    <property type="match status" value="1"/>
</dbReference>
<evidence type="ECO:0008006" key="4">
    <source>
        <dbReference type="Google" id="ProtNLM"/>
    </source>
</evidence>
<dbReference type="InterPro" id="IPR045385">
    <property type="entry name" value="DUF6526"/>
</dbReference>
<keyword evidence="1" id="KW-1133">Transmembrane helix</keyword>
<protein>
    <recommendedName>
        <fullName evidence="4">PH domain-containing protein</fullName>
    </recommendedName>
</protein>
<sequence length="143" mass="16704">MQDYENHIRFYPPHHFVFYPVVIAGFVVCVTKAFGESANFWLWIFLAVLFVIIGWLSFMLRQHYALILQNRVVMLEMKFRYFVLTGKRLDLLADRLSFGQIAALRFASDAELPALVERAVLTGLSPDEIKKSIKEWLPDHNRV</sequence>
<comment type="caution">
    <text evidence="2">The sequence shown here is derived from an EMBL/GenBank/DDBJ whole genome shotgun (WGS) entry which is preliminary data.</text>
</comment>
<feature type="transmembrane region" description="Helical" evidence="1">
    <location>
        <begin position="40"/>
        <end position="60"/>
    </location>
</feature>
<gene>
    <name evidence="2" type="ORF">GM920_04155</name>
</gene>
<keyword evidence="1" id="KW-0472">Membrane</keyword>
<name>A0ABR6ES61_9SPHI</name>
<dbReference type="RefSeq" id="WP_182953682.1">
    <property type="nucleotide sequence ID" value="NZ_WNXC01000001.1"/>
</dbReference>
<feature type="transmembrane region" description="Helical" evidence="1">
    <location>
        <begin position="16"/>
        <end position="34"/>
    </location>
</feature>
<evidence type="ECO:0000313" key="2">
    <source>
        <dbReference type="EMBL" id="MBB2148100.1"/>
    </source>
</evidence>
<accession>A0ABR6ES61</accession>
<evidence type="ECO:0000313" key="3">
    <source>
        <dbReference type="Proteomes" id="UP000636110"/>
    </source>
</evidence>
<organism evidence="2 3">
    <name type="scientific">Pedobacter gandavensis</name>
    <dbReference type="NCBI Taxonomy" id="2679963"/>
    <lineage>
        <taxon>Bacteria</taxon>
        <taxon>Pseudomonadati</taxon>
        <taxon>Bacteroidota</taxon>
        <taxon>Sphingobacteriia</taxon>
        <taxon>Sphingobacteriales</taxon>
        <taxon>Sphingobacteriaceae</taxon>
        <taxon>Pedobacter</taxon>
    </lineage>
</organism>
<keyword evidence="3" id="KW-1185">Reference proteome</keyword>
<dbReference type="EMBL" id="WNXC01000001">
    <property type="protein sequence ID" value="MBB2148100.1"/>
    <property type="molecule type" value="Genomic_DNA"/>
</dbReference>
<evidence type="ECO:0000256" key="1">
    <source>
        <dbReference type="SAM" id="Phobius"/>
    </source>
</evidence>
<dbReference type="Proteomes" id="UP000636110">
    <property type="component" value="Unassembled WGS sequence"/>
</dbReference>
<reference evidence="2 3" key="1">
    <citation type="submission" date="2019-11" db="EMBL/GenBank/DDBJ databases">
        <title>Description of Pedobacter sp. LMG 31462T.</title>
        <authorList>
            <person name="Carlier A."/>
            <person name="Qi S."/>
            <person name="Vandamme P."/>
        </authorList>
    </citation>
    <scope>NUCLEOTIDE SEQUENCE [LARGE SCALE GENOMIC DNA]</scope>
    <source>
        <strain evidence="2 3">LMG 31462</strain>
    </source>
</reference>